<dbReference type="KEGG" id="cyc:PCC7424_4461"/>
<keyword evidence="2" id="KW-1185">Reference proteome</keyword>
<protein>
    <recommendedName>
        <fullName evidence="3">Lipoprotein</fullName>
    </recommendedName>
</protein>
<evidence type="ECO:0000313" key="2">
    <source>
        <dbReference type="Proteomes" id="UP000002384"/>
    </source>
</evidence>
<dbReference type="EMBL" id="CP001291">
    <property type="protein sequence ID" value="ACK72825.1"/>
    <property type="molecule type" value="Genomic_DNA"/>
</dbReference>
<dbReference type="HOGENOM" id="CLU_1591791_0_0_3"/>
<evidence type="ECO:0000313" key="1">
    <source>
        <dbReference type="EMBL" id="ACK72825.1"/>
    </source>
</evidence>
<accession>B7K956</accession>
<dbReference type="PROSITE" id="PS51257">
    <property type="entry name" value="PROKAR_LIPOPROTEIN"/>
    <property type="match status" value="1"/>
</dbReference>
<dbReference type="STRING" id="65393.PCC7424_4461"/>
<sequence>MTSFKSKKFINLTKNKSILGLVSLVIFLSACVNLKLNQEPINSSIQKITIKQLIESPQNYFERTITLQGKIGDFLQPSSRLATFTLEENNWFGKDYTLLVLDPNRASTLTVLPENQKVQMTGEVRQFILAEFERLYDLPWDINLRRWVFSEYEGKPVIIVSTIKPIE</sequence>
<evidence type="ECO:0008006" key="3">
    <source>
        <dbReference type="Google" id="ProtNLM"/>
    </source>
</evidence>
<reference evidence="2" key="1">
    <citation type="journal article" date="2011" name="MBio">
        <title>Novel metabolic attributes of the genus Cyanothece, comprising a group of unicellular nitrogen-fixing Cyanobacteria.</title>
        <authorList>
            <person name="Bandyopadhyay A."/>
            <person name="Elvitigala T."/>
            <person name="Welsh E."/>
            <person name="Stockel J."/>
            <person name="Liberton M."/>
            <person name="Min H."/>
            <person name="Sherman L.A."/>
            <person name="Pakrasi H.B."/>
        </authorList>
    </citation>
    <scope>NUCLEOTIDE SEQUENCE [LARGE SCALE GENOMIC DNA]</scope>
    <source>
        <strain evidence="2">PCC 7424</strain>
    </source>
</reference>
<dbReference type="Proteomes" id="UP000002384">
    <property type="component" value="Chromosome"/>
</dbReference>
<dbReference type="AlphaFoldDB" id="B7K956"/>
<gene>
    <name evidence="1" type="ordered locus">PCC7424_4461</name>
</gene>
<organism evidence="1 2">
    <name type="scientific">Gloeothece citriformis (strain PCC 7424)</name>
    <name type="common">Cyanothece sp. (strain PCC 7424)</name>
    <dbReference type="NCBI Taxonomy" id="65393"/>
    <lineage>
        <taxon>Bacteria</taxon>
        <taxon>Bacillati</taxon>
        <taxon>Cyanobacteriota</taxon>
        <taxon>Cyanophyceae</taxon>
        <taxon>Oscillatoriophycideae</taxon>
        <taxon>Chroococcales</taxon>
        <taxon>Aphanothecaceae</taxon>
        <taxon>Gloeothece</taxon>
        <taxon>Gloeothece citriformis</taxon>
    </lineage>
</organism>
<proteinExistence type="predicted"/>
<name>B7K956_GLOC7</name>